<evidence type="ECO:0000256" key="1">
    <source>
        <dbReference type="ARBA" id="ARBA00022723"/>
    </source>
</evidence>
<name>A0A8S0ZJP7_ARCPL</name>
<dbReference type="Proteomes" id="UP000494256">
    <property type="component" value="Unassembled WGS sequence"/>
</dbReference>
<feature type="domain" description="BED-type" evidence="5">
    <location>
        <begin position="40"/>
        <end position="74"/>
    </location>
</feature>
<protein>
    <recommendedName>
        <fullName evidence="5">BED-type domain-containing protein</fullName>
    </recommendedName>
</protein>
<dbReference type="GO" id="GO:0008270">
    <property type="term" value="F:zinc ion binding"/>
    <property type="evidence" value="ECO:0007669"/>
    <property type="project" value="UniProtKB-KW"/>
</dbReference>
<proteinExistence type="predicted"/>
<accession>A0A8S0ZJP7</accession>
<organism evidence="6 7">
    <name type="scientific">Arctia plantaginis</name>
    <name type="common">Wood tiger moth</name>
    <name type="synonym">Phalaena plantaginis</name>
    <dbReference type="NCBI Taxonomy" id="874455"/>
    <lineage>
        <taxon>Eukaryota</taxon>
        <taxon>Metazoa</taxon>
        <taxon>Ecdysozoa</taxon>
        <taxon>Arthropoda</taxon>
        <taxon>Hexapoda</taxon>
        <taxon>Insecta</taxon>
        <taxon>Pterygota</taxon>
        <taxon>Neoptera</taxon>
        <taxon>Endopterygota</taxon>
        <taxon>Lepidoptera</taxon>
        <taxon>Glossata</taxon>
        <taxon>Ditrysia</taxon>
        <taxon>Noctuoidea</taxon>
        <taxon>Erebidae</taxon>
        <taxon>Arctiinae</taxon>
        <taxon>Arctia</taxon>
    </lineage>
</organism>
<reference evidence="6 7" key="1">
    <citation type="submission" date="2020-04" db="EMBL/GenBank/DDBJ databases">
        <authorList>
            <person name="Wallbank WR R."/>
            <person name="Pardo Diaz C."/>
            <person name="Kozak K."/>
            <person name="Martin S."/>
            <person name="Jiggins C."/>
            <person name="Moest M."/>
            <person name="Warren A I."/>
            <person name="Byers J.R.P. K."/>
            <person name="Montejo-Kovacevich G."/>
            <person name="Yen C E."/>
        </authorList>
    </citation>
    <scope>NUCLEOTIDE SEQUENCE [LARGE SCALE GENOMIC DNA]</scope>
</reference>
<evidence type="ECO:0000256" key="3">
    <source>
        <dbReference type="ARBA" id="ARBA00022833"/>
    </source>
</evidence>
<sequence>MISAAFSKQGLTSVSPMILPKRHYNSKDGSIKSIEIFQKNKESANAQCLKCPKTIACKGSNTSGLVRHLTNVHKINITKCGTQEESESEASISSGVSAPEKSRPGYESMQHQKLNFKTPPIQSLGEILARLTAKDGFTINGITKSEFIRDSLSAKDINCPFYIPGKCGAVEVRQIVEERLKHFGVKLESDVVAVTSDGPNVMKKFAREGPCEMVLCVNHAIHLAILDTFCKNQSEVTAARNALHNDDEHSSSYETSSTDNDDESYISNEEPRPQIIDDINNVMTETRSIIRFFRKSPLKSITLQKHVVAEFGVELVLLLDVRTQC</sequence>
<evidence type="ECO:0000313" key="7">
    <source>
        <dbReference type="Proteomes" id="UP000494256"/>
    </source>
</evidence>
<feature type="region of interest" description="Disordered" evidence="4">
    <location>
        <begin position="242"/>
        <end position="270"/>
    </location>
</feature>
<keyword evidence="3" id="KW-0862">Zinc</keyword>
<comment type="caution">
    <text evidence="6">The sequence shown here is derived from an EMBL/GenBank/DDBJ whole genome shotgun (WGS) entry which is preliminary data.</text>
</comment>
<keyword evidence="2" id="KW-0863">Zinc-finger</keyword>
<keyword evidence="1" id="KW-0479">Metal-binding</keyword>
<dbReference type="GO" id="GO:0003677">
    <property type="term" value="F:DNA binding"/>
    <property type="evidence" value="ECO:0007669"/>
    <property type="project" value="InterPro"/>
</dbReference>
<evidence type="ECO:0000259" key="5">
    <source>
        <dbReference type="Pfam" id="PF02892"/>
    </source>
</evidence>
<feature type="region of interest" description="Disordered" evidence="4">
    <location>
        <begin position="86"/>
        <end position="105"/>
    </location>
</feature>
<dbReference type="OrthoDB" id="5148094at2759"/>
<dbReference type="SMART" id="SM00614">
    <property type="entry name" value="ZnF_BED"/>
    <property type="match status" value="1"/>
</dbReference>
<dbReference type="InterPro" id="IPR003656">
    <property type="entry name" value="Znf_BED"/>
</dbReference>
<evidence type="ECO:0000256" key="4">
    <source>
        <dbReference type="SAM" id="MobiDB-lite"/>
    </source>
</evidence>
<dbReference type="AlphaFoldDB" id="A0A8S0ZJP7"/>
<gene>
    <name evidence="6" type="ORF">APLA_LOCUS5809</name>
</gene>
<dbReference type="EMBL" id="CADEBD010000291">
    <property type="protein sequence ID" value="CAB3232767.1"/>
    <property type="molecule type" value="Genomic_DNA"/>
</dbReference>
<dbReference type="Pfam" id="PF02892">
    <property type="entry name" value="zf-BED"/>
    <property type="match status" value="1"/>
</dbReference>
<evidence type="ECO:0000313" key="6">
    <source>
        <dbReference type="EMBL" id="CAB3232767.1"/>
    </source>
</evidence>
<evidence type="ECO:0000256" key="2">
    <source>
        <dbReference type="ARBA" id="ARBA00022771"/>
    </source>
</evidence>